<dbReference type="AlphaFoldDB" id="A0A1C4UUU2"/>
<dbReference type="EMBL" id="LT607411">
    <property type="protein sequence ID" value="SCE75476.1"/>
    <property type="molecule type" value="Genomic_DNA"/>
</dbReference>
<evidence type="ECO:0000256" key="1">
    <source>
        <dbReference type="SAM" id="Phobius"/>
    </source>
</evidence>
<dbReference type="Proteomes" id="UP000198242">
    <property type="component" value="Chromosome I"/>
</dbReference>
<keyword evidence="1" id="KW-1133">Transmembrane helix</keyword>
<keyword evidence="1" id="KW-0472">Membrane</keyword>
<feature type="transmembrane region" description="Helical" evidence="1">
    <location>
        <begin position="7"/>
        <end position="27"/>
    </location>
</feature>
<reference evidence="3" key="1">
    <citation type="submission" date="2016-06" db="EMBL/GenBank/DDBJ databases">
        <authorList>
            <person name="Varghese N."/>
            <person name="Submissions Spin"/>
        </authorList>
    </citation>
    <scope>NUCLEOTIDE SEQUENCE [LARGE SCALE GENOMIC DNA]</scope>
    <source>
        <strain evidence="3">DSM 43909</strain>
    </source>
</reference>
<name>A0A1C4UUU2_MICVI</name>
<proteinExistence type="predicted"/>
<accession>A0A1C4UUU2</accession>
<organism evidence="2 3">
    <name type="scientific">Micromonospora viridifaciens</name>
    <dbReference type="NCBI Taxonomy" id="1881"/>
    <lineage>
        <taxon>Bacteria</taxon>
        <taxon>Bacillati</taxon>
        <taxon>Actinomycetota</taxon>
        <taxon>Actinomycetes</taxon>
        <taxon>Micromonosporales</taxon>
        <taxon>Micromonosporaceae</taxon>
        <taxon>Micromonospora</taxon>
    </lineage>
</organism>
<gene>
    <name evidence="2" type="ORF">GA0074695_0845</name>
</gene>
<sequence length="262" mass="27123">MGRGLRWLVVATVAWGMLLAGLTWWSVRHDPPTVKEQRTLSQAVPVVERAMGQLVAALDDDAWKLTESRVDRGCRLTPLSAGAVLTRGLEVPVAAGGERALLDRVAQRLPAGWRAGVATETGHPRLWADAGEFVVIDGRVVADGLVRFSAATGCRPADAEIAKLMPGYPVGPELTAALRALGQAPPSDAAQVSAAVCPAGGLARTVSVEAGRGPASLAALRPLGTVVLDRPGLYAYRSGPVVVLADTTGDRLGLTASTGCGD</sequence>
<evidence type="ECO:0000313" key="3">
    <source>
        <dbReference type="Proteomes" id="UP000198242"/>
    </source>
</evidence>
<protein>
    <submittedName>
        <fullName evidence="2">Uncharacterized protein</fullName>
    </submittedName>
</protein>
<evidence type="ECO:0000313" key="2">
    <source>
        <dbReference type="EMBL" id="SCE75476.1"/>
    </source>
</evidence>
<keyword evidence="1" id="KW-0812">Transmembrane</keyword>
<keyword evidence="3" id="KW-1185">Reference proteome</keyword>